<sequence>MLDIPHYTLRITHCTHLRRHEHLYYTSSFRIIYHHSSIAFFLCIGIMDETTDTGHLTSAPGSSVFNRLLNFSLSLCLSLPTVVLHPLLSVSESLNLLLCFVFLTGSDHFSSLASLALGNLTLPVPILHTGYRRRQTRRAEKREDGDERTRCSDASFVEIRSTLHACTHAHLYAQFASRIEAMLSLIASREGFPLSLSVRLRPMATGAGLHFQSAVGISWPVDMITQ</sequence>
<keyword evidence="2" id="KW-1185">Reference proteome</keyword>
<gene>
    <name evidence="1" type="ORF">GFSPODELE1_LOCUS5778</name>
</gene>
<dbReference type="Proteomes" id="UP001497453">
    <property type="component" value="Chromosome 4"/>
</dbReference>
<evidence type="ECO:0000313" key="2">
    <source>
        <dbReference type="Proteomes" id="UP001497453"/>
    </source>
</evidence>
<evidence type="ECO:0000313" key="1">
    <source>
        <dbReference type="EMBL" id="CAL1706255.1"/>
    </source>
</evidence>
<dbReference type="EMBL" id="OZ037947">
    <property type="protein sequence ID" value="CAL1706255.1"/>
    <property type="molecule type" value="Genomic_DNA"/>
</dbReference>
<name>A0ABP1DEK1_9APHY</name>
<reference evidence="2" key="1">
    <citation type="submission" date="2024-04" db="EMBL/GenBank/DDBJ databases">
        <authorList>
            <person name="Shaw F."/>
            <person name="Minotto A."/>
        </authorList>
    </citation>
    <scope>NUCLEOTIDE SEQUENCE [LARGE SCALE GENOMIC DNA]</scope>
</reference>
<organism evidence="1 2">
    <name type="scientific">Somion occarium</name>
    <dbReference type="NCBI Taxonomy" id="3059160"/>
    <lineage>
        <taxon>Eukaryota</taxon>
        <taxon>Fungi</taxon>
        <taxon>Dikarya</taxon>
        <taxon>Basidiomycota</taxon>
        <taxon>Agaricomycotina</taxon>
        <taxon>Agaricomycetes</taxon>
        <taxon>Polyporales</taxon>
        <taxon>Cerrenaceae</taxon>
        <taxon>Somion</taxon>
    </lineage>
</organism>
<proteinExistence type="predicted"/>
<accession>A0ABP1DEK1</accession>
<protein>
    <submittedName>
        <fullName evidence="1">Uncharacterized protein</fullName>
    </submittedName>
</protein>